<evidence type="ECO:0008006" key="4">
    <source>
        <dbReference type="Google" id="ProtNLM"/>
    </source>
</evidence>
<dbReference type="InterPro" id="IPR011990">
    <property type="entry name" value="TPR-like_helical_dom_sf"/>
</dbReference>
<keyword evidence="1" id="KW-0802">TPR repeat</keyword>
<organism evidence="2 3">
    <name type="scientific">Candidatus Danuiimicrobium aquiferis</name>
    <dbReference type="NCBI Taxonomy" id="1801832"/>
    <lineage>
        <taxon>Bacteria</taxon>
        <taxon>Pseudomonadati</taxon>
        <taxon>Candidatus Omnitrophota</taxon>
        <taxon>Candidatus Danuiimicrobium</taxon>
    </lineage>
</organism>
<sequence length="185" mass="21418">MIHFARRNNRNQTAQKFFLGFFILNLVTFPAFQGIADEAVSPQEGSDGRNAFIEELSQEGKKDLIQNLLKEGDEYFLEKKYDQANEAYEEVFLVEPGSLEASRKIDRLKKQLIQEGKKETEVVSSVYNEEIRTKVKLYWAQVNQFMEQGKIAQARFAVQKILMLNPFDEKAIRLYQDLQAKLAGE</sequence>
<evidence type="ECO:0000313" key="2">
    <source>
        <dbReference type="EMBL" id="OGW99093.1"/>
    </source>
</evidence>
<dbReference type="SUPFAM" id="SSF48452">
    <property type="entry name" value="TPR-like"/>
    <property type="match status" value="1"/>
</dbReference>
<evidence type="ECO:0000313" key="3">
    <source>
        <dbReference type="Proteomes" id="UP000178187"/>
    </source>
</evidence>
<protein>
    <recommendedName>
        <fullName evidence="4">Tetratricopeptide repeat protein</fullName>
    </recommendedName>
</protein>
<evidence type="ECO:0000256" key="1">
    <source>
        <dbReference type="PROSITE-ProRule" id="PRU00339"/>
    </source>
</evidence>
<dbReference type="Proteomes" id="UP000178187">
    <property type="component" value="Unassembled WGS sequence"/>
</dbReference>
<comment type="caution">
    <text evidence="2">The sequence shown here is derived from an EMBL/GenBank/DDBJ whole genome shotgun (WGS) entry which is preliminary data.</text>
</comment>
<dbReference type="PROSITE" id="PS50005">
    <property type="entry name" value="TPR"/>
    <property type="match status" value="1"/>
</dbReference>
<dbReference type="InterPro" id="IPR019734">
    <property type="entry name" value="TPR_rpt"/>
</dbReference>
<accession>A0A1G1L1Q2</accession>
<dbReference type="EMBL" id="MHFR01000015">
    <property type="protein sequence ID" value="OGW99093.1"/>
    <property type="molecule type" value="Genomic_DNA"/>
</dbReference>
<proteinExistence type="predicted"/>
<gene>
    <name evidence="2" type="ORF">A3G33_05560</name>
</gene>
<reference evidence="2 3" key="1">
    <citation type="journal article" date="2016" name="Nat. Commun.">
        <title>Thousands of microbial genomes shed light on interconnected biogeochemical processes in an aquifer system.</title>
        <authorList>
            <person name="Anantharaman K."/>
            <person name="Brown C.T."/>
            <person name="Hug L.A."/>
            <person name="Sharon I."/>
            <person name="Castelle C.J."/>
            <person name="Probst A.J."/>
            <person name="Thomas B.C."/>
            <person name="Singh A."/>
            <person name="Wilkins M.J."/>
            <person name="Karaoz U."/>
            <person name="Brodie E.L."/>
            <person name="Williams K.H."/>
            <person name="Hubbard S.S."/>
            <person name="Banfield J.F."/>
        </authorList>
    </citation>
    <scope>NUCLEOTIDE SEQUENCE [LARGE SCALE GENOMIC DNA]</scope>
</reference>
<feature type="repeat" description="TPR" evidence="1">
    <location>
        <begin position="65"/>
        <end position="98"/>
    </location>
</feature>
<dbReference type="Gene3D" id="1.25.40.10">
    <property type="entry name" value="Tetratricopeptide repeat domain"/>
    <property type="match status" value="1"/>
</dbReference>
<dbReference type="AlphaFoldDB" id="A0A1G1L1Q2"/>
<name>A0A1G1L1Q2_9BACT</name>